<proteinExistence type="predicted"/>
<feature type="compositionally biased region" description="Basic residues" evidence="1">
    <location>
        <begin position="25"/>
        <end position="39"/>
    </location>
</feature>
<evidence type="ECO:0000313" key="2">
    <source>
        <dbReference type="EMBL" id="KAF6430860.1"/>
    </source>
</evidence>
<organism evidence="2 3">
    <name type="scientific">Rousettus aegyptiacus</name>
    <name type="common">Egyptian fruit bat</name>
    <name type="synonym">Pteropus aegyptiacus</name>
    <dbReference type="NCBI Taxonomy" id="9407"/>
    <lineage>
        <taxon>Eukaryota</taxon>
        <taxon>Metazoa</taxon>
        <taxon>Chordata</taxon>
        <taxon>Craniata</taxon>
        <taxon>Vertebrata</taxon>
        <taxon>Euteleostomi</taxon>
        <taxon>Mammalia</taxon>
        <taxon>Eutheria</taxon>
        <taxon>Laurasiatheria</taxon>
        <taxon>Chiroptera</taxon>
        <taxon>Yinpterochiroptera</taxon>
        <taxon>Pteropodoidea</taxon>
        <taxon>Pteropodidae</taxon>
        <taxon>Rousettinae</taxon>
        <taxon>Rousettus</taxon>
    </lineage>
</organism>
<feature type="compositionally biased region" description="Low complexity" evidence="1">
    <location>
        <begin position="93"/>
        <end position="103"/>
    </location>
</feature>
<reference evidence="2 3" key="1">
    <citation type="journal article" date="2020" name="Nature">
        <title>Six reference-quality genomes reveal evolution of bat adaptations.</title>
        <authorList>
            <person name="Jebb D."/>
            <person name="Huang Z."/>
            <person name="Pippel M."/>
            <person name="Hughes G.M."/>
            <person name="Lavrichenko K."/>
            <person name="Devanna P."/>
            <person name="Winkler S."/>
            <person name="Jermiin L.S."/>
            <person name="Skirmuntt E.C."/>
            <person name="Katzourakis A."/>
            <person name="Burkitt-Gray L."/>
            <person name="Ray D.A."/>
            <person name="Sullivan K.A.M."/>
            <person name="Roscito J.G."/>
            <person name="Kirilenko B.M."/>
            <person name="Davalos L.M."/>
            <person name="Corthals A.P."/>
            <person name="Power M.L."/>
            <person name="Jones G."/>
            <person name="Ransome R.D."/>
            <person name="Dechmann D.K.N."/>
            <person name="Locatelli A.G."/>
            <person name="Puechmaille S.J."/>
            <person name="Fedrigo O."/>
            <person name="Jarvis E.D."/>
            <person name="Hiller M."/>
            <person name="Vernes S.C."/>
            <person name="Myers E.W."/>
            <person name="Teeling E.C."/>
        </authorList>
    </citation>
    <scope>NUCLEOTIDE SEQUENCE [LARGE SCALE GENOMIC DNA]</scope>
    <source>
        <strain evidence="2">MRouAeg1</strain>
        <tissue evidence="2">Muscle</tissue>
    </source>
</reference>
<dbReference type="EMBL" id="JACASE010000010">
    <property type="protein sequence ID" value="KAF6430860.1"/>
    <property type="molecule type" value="Genomic_DNA"/>
</dbReference>
<evidence type="ECO:0000256" key="1">
    <source>
        <dbReference type="SAM" id="MobiDB-lite"/>
    </source>
</evidence>
<dbReference type="AlphaFoldDB" id="A0A7J8E680"/>
<name>A0A7J8E680_ROUAE</name>
<gene>
    <name evidence="2" type="ORF">HJG63_002182</name>
</gene>
<protein>
    <submittedName>
        <fullName evidence="2">Coiled-coil and C2 domain containing 2A</fullName>
    </submittedName>
</protein>
<comment type="caution">
    <text evidence="2">The sequence shown here is derived from an EMBL/GenBank/DDBJ whole genome shotgun (WGS) entry which is preliminary data.</text>
</comment>
<keyword evidence="3" id="KW-1185">Reference proteome</keyword>
<feature type="region of interest" description="Disordered" evidence="1">
    <location>
        <begin position="1"/>
        <end position="103"/>
    </location>
</feature>
<evidence type="ECO:0000313" key="3">
    <source>
        <dbReference type="Proteomes" id="UP000593571"/>
    </source>
</evidence>
<dbReference type="Proteomes" id="UP000593571">
    <property type="component" value="Unassembled WGS sequence"/>
</dbReference>
<sequence>MNPKEEEVTIITEEFLENDEEAAVRRKKPSKVRRPKSKQQPRTAGPEEMVSEKARLESQEEPVQEDPHPDTHAPSMPARRGPRRTSSGKVRTLGLSPLTAPSLSLNASPPSLILFTFLAILPKTIFKAQL</sequence>
<accession>A0A7J8E680</accession>